<accession>A0A1V9YBH7</accession>
<dbReference type="OrthoDB" id="74529at2759"/>
<dbReference type="Proteomes" id="UP000243579">
    <property type="component" value="Unassembled WGS sequence"/>
</dbReference>
<dbReference type="EMBL" id="JNBR01002403">
    <property type="protein sequence ID" value="OQR83057.1"/>
    <property type="molecule type" value="Genomic_DNA"/>
</dbReference>
<comment type="caution">
    <text evidence="1">The sequence shown here is derived from an EMBL/GenBank/DDBJ whole genome shotgun (WGS) entry which is preliminary data.</text>
</comment>
<dbReference type="Pfam" id="PF12796">
    <property type="entry name" value="Ank_2"/>
    <property type="match status" value="1"/>
</dbReference>
<sequence length="388" mass="43239">MCAASCVFQMPELLCEMATFQHGTFNDLRQFLAFDASAWDATPFDRRLVVRMETMNTLLTPWLAAHSVRRLAALFEKLPQLAPLVLETAVYYKQTTLVEHLCTHWHGLAASRRAIDVAAWAGHLGLVELLHLRNFGGCSTLALDYAARGGHLEIVRFLHGHRSEGCTTEAMNWAANRGFLDVVQFLHFNRSEGCTKEALNWSAGNGRMDVVRFLHEHRSEGGTEYAMNMACYNGHLQMVVFLQENRTEGCNEWAMTWAATQRHLDIVKYLHKHRSEGCGGHTLNWVAANGDMPMATFLLAHGYGGSKVEALRHAARTGQLEMAAFLYEDGMNVQLALESAALHGHIPLLEFLAPKRLHGDWTPVLNAAAEGNHPHVIAYLSTLLDGSL</sequence>
<evidence type="ECO:0000313" key="2">
    <source>
        <dbReference type="Proteomes" id="UP000243579"/>
    </source>
</evidence>
<evidence type="ECO:0000313" key="1">
    <source>
        <dbReference type="EMBL" id="OQR83057.1"/>
    </source>
</evidence>
<dbReference type="InterPro" id="IPR002110">
    <property type="entry name" value="Ankyrin_rpt"/>
</dbReference>
<reference evidence="1 2" key="1">
    <citation type="journal article" date="2014" name="Genome Biol. Evol.">
        <title>The secreted proteins of Achlya hypogyna and Thraustotheca clavata identify the ancestral oomycete secretome and reveal gene acquisitions by horizontal gene transfer.</title>
        <authorList>
            <person name="Misner I."/>
            <person name="Blouin N."/>
            <person name="Leonard G."/>
            <person name="Richards T.A."/>
            <person name="Lane C.E."/>
        </authorList>
    </citation>
    <scope>NUCLEOTIDE SEQUENCE [LARGE SCALE GENOMIC DNA]</scope>
    <source>
        <strain evidence="1 2">ATCC 48635</strain>
    </source>
</reference>
<keyword evidence="2" id="KW-1185">Reference proteome</keyword>
<protein>
    <submittedName>
        <fullName evidence="1">Uncharacterized protein</fullName>
    </submittedName>
</protein>
<dbReference type="AlphaFoldDB" id="A0A1V9YBH7"/>
<dbReference type="STRING" id="1202772.A0A1V9YBH7"/>
<dbReference type="SUPFAM" id="SSF48403">
    <property type="entry name" value="Ankyrin repeat"/>
    <property type="match status" value="1"/>
</dbReference>
<proteinExistence type="predicted"/>
<dbReference type="InterPro" id="IPR052050">
    <property type="entry name" value="SecEffector_AnkRepeat"/>
</dbReference>
<gene>
    <name evidence="1" type="ORF">ACHHYP_15150</name>
</gene>
<dbReference type="PANTHER" id="PTHR46586:SF3">
    <property type="entry name" value="ANKYRIN REPEAT-CONTAINING PROTEIN"/>
    <property type="match status" value="1"/>
</dbReference>
<dbReference type="PANTHER" id="PTHR46586">
    <property type="entry name" value="ANKYRIN REPEAT-CONTAINING PROTEIN"/>
    <property type="match status" value="1"/>
</dbReference>
<dbReference type="Pfam" id="PF13637">
    <property type="entry name" value="Ank_4"/>
    <property type="match status" value="1"/>
</dbReference>
<dbReference type="InterPro" id="IPR036770">
    <property type="entry name" value="Ankyrin_rpt-contain_sf"/>
</dbReference>
<organism evidence="1 2">
    <name type="scientific">Achlya hypogyna</name>
    <name type="common">Oomycete</name>
    <name type="synonym">Protoachlya hypogyna</name>
    <dbReference type="NCBI Taxonomy" id="1202772"/>
    <lineage>
        <taxon>Eukaryota</taxon>
        <taxon>Sar</taxon>
        <taxon>Stramenopiles</taxon>
        <taxon>Oomycota</taxon>
        <taxon>Saprolegniomycetes</taxon>
        <taxon>Saprolegniales</taxon>
        <taxon>Achlyaceae</taxon>
        <taxon>Achlya</taxon>
    </lineage>
</organism>
<dbReference type="Gene3D" id="1.25.40.20">
    <property type="entry name" value="Ankyrin repeat-containing domain"/>
    <property type="match status" value="3"/>
</dbReference>
<name>A0A1V9YBH7_ACHHY</name>